<name>Q4S6S1_TETNG</name>
<keyword evidence="4 8" id="KW-0732">Signal</keyword>
<dbReference type="InterPro" id="IPR015819">
    <property type="entry name" value="Lipid_transp_b-sht_shell"/>
</dbReference>
<comment type="caution">
    <text evidence="10">The sequence shown here is derived from an EMBL/GenBank/DDBJ whole genome shotgun (WGS) entry which is preliminary data.</text>
</comment>
<dbReference type="InterPro" id="IPR011030">
    <property type="entry name" value="Lipovitellin_superhlx_dom"/>
</dbReference>
<keyword evidence="3" id="KW-0964">Secreted</keyword>
<dbReference type="GO" id="GO:0050750">
    <property type="term" value="F:low-density lipoprotein particle receptor binding"/>
    <property type="evidence" value="ECO:0007669"/>
    <property type="project" value="TreeGrafter"/>
</dbReference>
<comment type="caution">
    <text evidence="7">Lacks conserved residue(s) required for the propagation of feature annotation.</text>
</comment>
<feature type="non-terminal residue" evidence="10">
    <location>
        <position position="2674"/>
    </location>
</feature>
<dbReference type="InterPro" id="IPR015255">
    <property type="entry name" value="Vitellinogen_open_b-sht"/>
</dbReference>
<feature type="chain" id="PRO_5004243483" evidence="8">
    <location>
        <begin position="21"/>
        <end position="2674"/>
    </location>
</feature>
<comment type="subcellular location">
    <subcellularLocation>
        <location evidence="1">Secreted</location>
    </subcellularLocation>
</comment>
<evidence type="ECO:0000256" key="6">
    <source>
        <dbReference type="ARBA" id="ARBA00023180"/>
    </source>
</evidence>
<dbReference type="GO" id="GO:0034362">
    <property type="term" value="C:low-density lipoprotein particle"/>
    <property type="evidence" value="ECO:0007669"/>
    <property type="project" value="TreeGrafter"/>
</dbReference>
<evidence type="ECO:0000256" key="1">
    <source>
        <dbReference type="ARBA" id="ARBA00004613"/>
    </source>
</evidence>
<dbReference type="PANTHER" id="PTHR13769:SF5">
    <property type="entry name" value="APOLIPOPROTEIN B-100-RELATED"/>
    <property type="match status" value="1"/>
</dbReference>
<dbReference type="GO" id="GO:0034359">
    <property type="term" value="C:mature chylomicron"/>
    <property type="evidence" value="ECO:0007669"/>
    <property type="project" value="TreeGrafter"/>
</dbReference>
<keyword evidence="6" id="KW-0325">Glycoprotein</keyword>
<dbReference type="GO" id="GO:0042953">
    <property type="term" value="P:lipoprotein transport"/>
    <property type="evidence" value="ECO:0007669"/>
    <property type="project" value="TreeGrafter"/>
</dbReference>
<dbReference type="InterPro" id="IPR015816">
    <property type="entry name" value="Vitellinogen_b-sht_N"/>
</dbReference>
<dbReference type="InterPro" id="IPR052418">
    <property type="entry name" value="Apolipoprotein_B"/>
</dbReference>
<dbReference type="PROSITE" id="PS51211">
    <property type="entry name" value="VITELLOGENIN"/>
    <property type="match status" value="1"/>
</dbReference>
<dbReference type="EMBL" id="CAAE01014723">
    <property type="protein sequence ID" value="CAG03661.1"/>
    <property type="molecule type" value="Genomic_DNA"/>
</dbReference>
<gene>
    <name evidence="10" type="ORF">GSTENG00023152001</name>
</gene>
<evidence type="ECO:0000259" key="9">
    <source>
        <dbReference type="PROSITE" id="PS51211"/>
    </source>
</evidence>
<dbReference type="Gene3D" id="2.20.50.20">
    <property type="entry name" value="Lipovitellin. Chain A, domain 3"/>
    <property type="match status" value="1"/>
</dbReference>
<dbReference type="KEGG" id="tng:GSTEN00023152G001"/>
<dbReference type="GO" id="GO:0006642">
    <property type="term" value="P:triglyceride mobilization"/>
    <property type="evidence" value="ECO:0007669"/>
    <property type="project" value="TreeGrafter"/>
</dbReference>
<dbReference type="SMART" id="SM00638">
    <property type="entry name" value="LPD_N"/>
    <property type="match status" value="1"/>
</dbReference>
<reference evidence="10" key="2">
    <citation type="submission" date="2004-02" db="EMBL/GenBank/DDBJ databases">
        <authorList>
            <consortium name="Genoscope"/>
            <consortium name="Whitehead Institute Centre for Genome Research"/>
        </authorList>
    </citation>
    <scope>NUCLEOTIDE SEQUENCE</scope>
</reference>
<dbReference type="InterPro" id="IPR009454">
    <property type="entry name" value="Lipid_transpt_open_b-sht"/>
</dbReference>
<organism evidence="10">
    <name type="scientific">Tetraodon nigroviridis</name>
    <name type="common">Spotted green pufferfish</name>
    <name type="synonym">Chelonodon nigroviridis</name>
    <dbReference type="NCBI Taxonomy" id="99883"/>
    <lineage>
        <taxon>Eukaryota</taxon>
        <taxon>Metazoa</taxon>
        <taxon>Chordata</taxon>
        <taxon>Craniata</taxon>
        <taxon>Vertebrata</taxon>
        <taxon>Euteleostomi</taxon>
        <taxon>Actinopterygii</taxon>
        <taxon>Neopterygii</taxon>
        <taxon>Teleostei</taxon>
        <taxon>Neoteleostei</taxon>
        <taxon>Acanthomorphata</taxon>
        <taxon>Eupercaria</taxon>
        <taxon>Tetraodontiformes</taxon>
        <taxon>Tetradontoidea</taxon>
        <taxon>Tetraodontidae</taxon>
        <taxon>Tetraodon</taxon>
    </lineage>
</organism>
<evidence type="ECO:0000256" key="2">
    <source>
        <dbReference type="ARBA" id="ARBA00022448"/>
    </source>
</evidence>
<dbReference type="InterPro" id="IPR001747">
    <property type="entry name" value="Vitellogenin_N"/>
</dbReference>
<dbReference type="GO" id="GO:0030301">
    <property type="term" value="P:cholesterol transport"/>
    <property type="evidence" value="ECO:0007669"/>
    <property type="project" value="TreeGrafter"/>
</dbReference>
<dbReference type="GO" id="GO:0042632">
    <property type="term" value="P:cholesterol homeostasis"/>
    <property type="evidence" value="ECO:0007669"/>
    <property type="project" value="TreeGrafter"/>
</dbReference>
<dbReference type="FunFam" id="2.30.230.10:FF:000003">
    <property type="entry name" value="Apolipoprotein B"/>
    <property type="match status" value="1"/>
</dbReference>
<feature type="signal peptide" evidence="8">
    <location>
        <begin position="1"/>
        <end position="20"/>
    </location>
</feature>
<dbReference type="Gene3D" id="2.30.230.10">
    <property type="entry name" value="Lipovitellin, beta-sheet shell regions, chain A"/>
    <property type="match status" value="1"/>
</dbReference>
<keyword evidence="2" id="KW-0813">Transport</keyword>
<dbReference type="Gene3D" id="2.20.80.10">
    <property type="entry name" value="Lipovitellin-phosvitin complex, chain A, domain 4"/>
    <property type="match status" value="1"/>
</dbReference>
<dbReference type="SUPFAM" id="SSF48431">
    <property type="entry name" value="Lipovitellin-phosvitin complex, superhelical domain"/>
    <property type="match status" value="1"/>
</dbReference>
<sequence>MGDPKLCLLLLLSTSALAFAQDDDQPTCLLARRYKTLHKYKYRYEAESLNTINGASAVKNGPQASCMVEIEVPQACSFIVRTRSCQLNEVVGMDMDGNPVFGPAPTSDVFAADMERYPLKVVVDGMYDVKLYPEDGETTTILNIKRGIISALAVPLLEEDRNKHMPTIHGKCNTHYTINSRGSIATDISLHRDLSQCDRFVPIRDHTSPLALISGMHYPLAQLIRSSQSCNYKFDDRKKHMISGSCTEKHVLVPFSHNGEYGVTSAGRQELSLVKVSPHNDRIFDHSGIEKELHMESVEDKSTVQDKDAVLSLLRDLAELDETSGEKRAHLFRRLVTVVRGMRVEALRSAVPEAIAVSRVLTYQVLAQCGTPECSSAIMQILRTFDTSSLEADAGIFAMAFVSNPSALLISDMLEMAKYKPSKAIMYALSNVVKRFYKAEEKLIPEIHSVAEFMAAQLGDCSGDKDDTFMTLRGRGVLLQVLMDAGSPMQKRVAAYLMLMKEPRPTELSPLLSDLFREPSPQFRSFVESHLINIVSSTEPETEELRFKIRDILQGNEIGPIMDPTKFSRNYKMGSVEGNMIFEGNSYLPKEVMLETTLKAFGYDMDLLEIGMEGKGFEPTVEALFGPNGFFPDTMLKAMYYVLDSMPQKFSEIMKKFTPGLRRDRLNTQNFIRDLGQNVNKLVSEMKMAESPEAMVYLRLLGNELGYLTTADMSGLAYSAAMVIGSMVNMFRSDLIKTLTTNTDNTIFAHYIFMDNEFFLPTVTGMPLKIALSGTFTPGIKEYYQKCFVFSQGEVSFMPSAGVEFLTQVGSHIPEYVNSGLEMHTNIFHESGLHAKVSMGHDSVKLAIPAPNKPTKLFKITNNLVAVTGSQMMTISPMVTDTIDVNKCTPVFAGMRYCTSLQYVDAFSQDSAPYFPFTGDSKFAMELHPTGEVTEYTATIAYELLREGGDNRQKVDSVRFILRAEGADPTEARAVIKYNRKRNAVTADIQIPDYDVEAGVRLAVIDGNTRGKGTHSITLDFVNKNIPQLSLVARANLKAMKEGMLQVQLLVPSVDVDATLTANMRCGQELELELKSEVKVMEITSEQQIKLNYDASKIKTEFKSDINTDTSMLPSSEIFERYGNELLDLQVGETDMKVRHIFKKFAEAANNYMERYGADFPYIQNFRVPDMPEISLPETLFINIETKAVYYFNNEHYTFAIPLPLGGKSADELRFPSSLSTPRVSLPEFGLEIVSMEVPVPRFVVPKMVTLSIPLFGKAEASTLLKSNLYDMEASVSAGKEVGDTPSYSAKFDVKGTSPLDILSVKFEGSGMLMAADSIKAQVQSSMVHKFIEATFNITEDASITDKINLISVRRIEAKSPLGLNFEVEHNCMSGITTEEFSADSSFKSVIMAGPLYGKTTSSQSFTIYPFKRAARIESYLELDSTIMQAKNTFIAAIANGEISVVSNTKAFEDMLNHAIEVSYKDNKLSFKQGAIANALGMTIHNQAEASASAGKISMRTETSADHFEGRAYSLVTVGLDVNGLAVNSDHMVKVSDNEATHNVTLKMNKDGLVIRGTGKLLSPLALANTIDVGFDASGATLSITNMAEIDEKKLANTNSLTIDLSGLDFTSKAEVTASEISVYTHDVMVTMKPYTASATSASKLRIWTTTLINEAKFQAEPYKMALSGHVKAASGQEEINHLYEASYADMSASFKCSTSGKLFGTQMTHNNELEVIGLAAKLTNDFRFNSQAIRYDHTIRCSAVPFDFNLNAIVNADGDVTMYGKHSGQLYGKFLLKAQPLAFASTHECRASVTQELDNGFALETTFDNKIDNVLSLHEQRTNVRMKTKVNEHAFTQLFTVYNLAELAGIEASSNIFTNVFNIESTENQEFSVSAFVKYDKNAHSRVIQVPLMENLPVFLEGIKSVIVSFAEALQTFINNAGIRERLEALPDQVTEFISQINIGGYLAQLDQIFDQTFQKYTVSMEDMEAFSRNLQATVGKMSADIKLYMEKFAAEMKDVIVSGTLSDAVILKATSQIFDVLSYKLDTSAHIAIPKMSRIILAETFKFQNPAVAVEHQASVSLYGLSAQAQAKTSVKVSTTPYVGMFFNTAFIAMEGGMSGSLETTYSHLLNIPAFDVKNEVLATQNAILRQNGYTVTLMMDTSGSSKHNAQDGSHKSVFQLSLTPSVATVTFSSDTDSPLLKMKQQISAELGTLRYFKFTIRNEAEAPVIKNSLLVASGQGSFFDMKIDVKASHRTELFGAVTGLLSNELNIVLQPFEFVFEYKNKGHAKFNVFKDLAANVDLQNDYSVSFRPDSQQLNTVALLSLNQYKAFYNLTADNNENQAGVFVVMESEADLEILRIPVDIPSIALPFVDFRTPAVTNLNLYDLTGLRNILKTTEQVVNVDAKVVYQKSQEAPLAVFGMIQIPAVGNLITELSFKSAIIHLNVNAGMYTEDDLLIRLKGSTSSDFDFLNAKLDGTTSLSTARAVKLASSVSLENNHIEGTHESTFVLSPESLDTAASITTAAKIALPVLMLEANQHFVVDTKTKTYPASTFTVNSEFDIPVIKAVGKADAYCKVKLEEALDYVSVASETRASVNGTVLEDYVVFGVLNNVLGVSLNNMGLRSTSKTNAGGKLVQDTTTIISMDVIENLAVEVSLNRVYAMLEYLSNNEANLFSMNTNGKHLAKAKVDF</sequence>
<evidence type="ECO:0000256" key="7">
    <source>
        <dbReference type="PROSITE-ProRule" id="PRU00557"/>
    </source>
</evidence>
<dbReference type="SUPFAM" id="SSF56968">
    <property type="entry name" value="Lipovitellin-phosvitin complex, beta-sheet shell regions"/>
    <property type="match status" value="2"/>
</dbReference>
<feature type="domain" description="Vitellogenin" evidence="9">
    <location>
        <begin position="34"/>
        <end position="766"/>
    </location>
</feature>
<reference evidence="10" key="1">
    <citation type="journal article" date="2004" name="Nature">
        <title>Genome duplication in the teleost fish Tetraodon nigroviridis reveals the early vertebrate proto-karyotype.</title>
        <authorList>
            <person name="Jaillon O."/>
            <person name="Aury J.-M."/>
            <person name="Brunet F."/>
            <person name="Petit J.-L."/>
            <person name="Stange-Thomann N."/>
            <person name="Mauceli E."/>
            <person name="Bouneau L."/>
            <person name="Fischer C."/>
            <person name="Ozouf-Costaz C."/>
            <person name="Bernot A."/>
            <person name="Nicaud S."/>
            <person name="Jaffe D."/>
            <person name="Fisher S."/>
            <person name="Lutfalla G."/>
            <person name="Dossat C."/>
            <person name="Segurens B."/>
            <person name="Dasilva C."/>
            <person name="Salanoubat M."/>
            <person name="Levy M."/>
            <person name="Boudet N."/>
            <person name="Castellano S."/>
            <person name="Anthouard V."/>
            <person name="Jubin C."/>
            <person name="Castelli V."/>
            <person name="Katinka M."/>
            <person name="Vacherie B."/>
            <person name="Biemont C."/>
            <person name="Skalli Z."/>
            <person name="Cattolico L."/>
            <person name="Poulain J."/>
            <person name="De Berardinis V."/>
            <person name="Cruaud C."/>
            <person name="Duprat S."/>
            <person name="Brottier P."/>
            <person name="Coutanceau J.-P."/>
            <person name="Gouzy J."/>
            <person name="Parra G."/>
            <person name="Lardier G."/>
            <person name="Chapple C."/>
            <person name="McKernan K.J."/>
            <person name="McEwan P."/>
            <person name="Bosak S."/>
            <person name="Kellis M."/>
            <person name="Volff J.-N."/>
            <person name="Guigo R."/>
            <person name="Zody M.C."/>
            <person name="Mesirov J."/>
            <person name="Lindblad-Toh K."/>
            <person name="Birren B."/>
            <person name="Nusbaum C."/>
            <person name="Kahn D."/>
            <person name="Robinson-Rechavi M."/>
            <person name="Laudet V."/>
            <person name="Schachter V."/>
            <person name="Quetier F."/>
            <person name="Saurin W."/>
            <person name="Scarpelli C."/>
            <person name="Wincker P."/>
            <person name="Lander E.S."/>
            <person name="Weissenbach J."/>
            <person name="Roest Crollius H."/>
        </authorList>
    </citation>
    <scope>NUCLEOTIDE SEQUENCE [LARGE SCALE GENOMIC DNA]</scope>
</reference>
<keyword evidence="5" id="KW-0445">Lipid transport</keyword>
<dbReference type="Pfam" id="PF06448">
    <property type="entry name" value="DUF1081"/>
    <property type="match status" value="1"/>
</dbReference>
<evidence type="ECO:0000256" key="4">
    <source>
        <dbReference type="ARBA" id="ARBA00022729"/>
    </source>
</evidence>
<evidence type="ECO:0000256" key="8">
    <source>
        <dbReference type="SAM" id="SignalP"/>
    </source>
</evidence>
<dbReference type="PANTHER" id="PTHR13769">
    <property type="entry name" value="APOLIPOPROTEIN B"/>
    <property type="match status" value="1"/>
</dbReference>
<evidence type="ECO:0000313" key="10">
    <source>
        <dbReference type="EMBL" id="CAG03661.1"/>
    </source>
</evidence>
<evidence type="ECO:0000256" key="3">
    <source>
        <dbReference type="ARBA" id="ARBA00022525"/>
    </source>
</evidence>
<dbReference type="OrthoDB" id="6484170at2759"/>
<dbReference type="InterPro" id="IPR015817">
    <property type="entry name" value="Vitellinogen_open_b-sht_sub1"/>
</dbReference>
<protein>
    <submittedName>
        <fullName evidence="10">(spotted green pufferfish) hypothetical protein</fullName>
    </submittedName>
</protein>
<dbReference type="GO" id="GO:0120020">
    <property type="term" value="F:cholesterol transfer activity"/>
    <property type="evidence" value="ECO:0007669"/>
    <property type="project" value="TreeGrafter"/>
</dbReference>
<dbReference type="Pfam" id="PF01347">
    <property type="entry name" value="Vitellogenin_N"/>
    <property type="match status" value="2"/>
</dbReference>
<dbReference type="SMART" id="SM01169">
    <property type="entry name" value="DUF1943"/>
    <property type="match status" value="1"/>
</dbReference>
<accession>Q4S6S1</accession>
<dbReference type="GO" id="GO:0034361">
    <property type="term" value="C:very-low-density lipoprotein particle"/>
    <property type="evidence" value="ECO:0007669"/>
    <property type="project" value="TreeGrafter"/>
</dbReference>
<evidence type="ECO:0000256" key="5">
    <source>
        <dbReference type="ARBA" id="ARBA00023055"/>
    </source>
</evidence>
<dbReference type="Pfam" id="PF09172">
    <property type="entry name" value="Vit_open_b-sht"/>
    <property type="match status" value="1"/>
</dbReference>
<proteinExistence type="predicted"/>
<dbReference type="Gene3D" id="1.25.10.20">
    <property type="entry name" value="Vitellinogen, superhelical"/>
    <property type="match status" value="2"/>
</dbReference>